<organism evidence="2 3">
    <name type="scientific">Mucilaginibacter panaciglaebae</name>
    <dbReference type="NCBI Taxonomy" id="502331"/>
    <lineage>
        <taxon>Bacteria</taxon>
        <taxon>Pseudomonadati</taxon>
        <taxon>Bacteroidota</taxon>
        <taxon>Sphingobacteriia</taxon>
        <taxon>Sphingobacteriales</taxon>
        <taxon>Sphingobacteriaceae</taxon>
        <taxon>Mucilaginibacter</taxon>
    </lineage>
</organism>
<dbReference type="Proteomes" id="UP001500841">
    <property type="component" value="Unassembled WGS sequence"/>
</dbReference>
<keyword evidence="1" id="KW-1133">Transmembrane helix</keyword>
<reference evidence="3" key="1">
    <citation type="journal article" date="2019" name="Int. J. Syst. Evol. Microbiol.">
        <title>The Global Catalogue of Microorganisms (GCM) 10K type strain sequencing project: providing services to taxonomists for standard genome sequencing and annotation.</title>
        <authorList>
            <consortium name="The Broad Institute Genomics Platform"/>
            <consortium name="The Broad Institute Genome Sequencing Center for Infectious Disease"/>
            <person name="Wu L."/>
            <person name="Ma J."/>
        </authorList>
    </citation>
    <scope>NUCLEOTIDE SEQUENCE [LARGE SCALE GENOMIC DNA]</scope>
    <source>
        <strain evidence="3">JCM 17085</strain>
    </source>
</reference>
<evidence type="ECO:0000256" key="1">
    <source>
        <dbReference type="SAM" id="Phobius"/>
    </source>
</evidence>
<accession>A0ABP7WBN5</accession>
<feature type="transmembrane region" description="Helical" evidence="1">
    <location>
        <begin position="21"/>
        <end position="42"/>
    </location>
</feature>
<sequence length="79" mass="9105">MSKKRGLLSWFDRNIKTKEDFQFLIVSIFIILIVCTKCYLSLSNNTGTSMQVQDQTHGSKHSYINSVFSFINSAFSFIK</sequence>
<proteinExistence type="predicted"/>
<keyword evidence="1" id="KW-0812">Transmembrane</keyword>
<keyword evidence="1" id="KW-0472">Membrane</keyword>
<evidence type="ECO:0000313" key="3">
    <source>
        <dbReference type="Proteomes" id="UP001500841"/>
    </source>
</evidence>
<evidence type="ECO:0000313" key="2">
    <source>
        <dbReference type="EMBL" id="GAA4085496.1"/>
    </source>
</evidence>
<comment type="caution">
    <text evidence="2">The sequence shown here is derived from an EMBL/GenBank/DDBJ whole genome shotgun (WGS) entry which is preliminary data.</text>
</comment>
<gene>
    <name evidence="2" type="ORF">GCM10022392_02890</name>
</gene>
<dbReference type="EMBL" id="BAABCV010000001">
    <property type="protein sequence ID" value="GAA4085496.1"/>
    <property type="molecule type" value="Genomic_DNA"/>
</dbReference>
<keyword evidence="3" id="KW-1185">Reference proteome</keyword>
<name>A0ABP7WBN5_9SPHI</name>
<protein>
    <submittedName>
        <fullName evidence="2">Uncharacterized protein</fullName>
    </submittedName>
</protein>